<keyword evidence="1" id="KW-0175">Coiled coil</keyword>
<dbReference type="PANTHER" id="PTHR34479">
    <property type="entry name" value="COILED-COIL DOMAIN-CONTAINING PROTEIN 30"/>
    <property type="match status" value="1"/>
</dbReference>
<dbReference type="InterPro" id="IPR031476">
    <property type="entry name" value="DUF4686"/>
</dbReference>
<comment type="caution">
    <text evidence="3">The sequence shown here is derived from an EMBL/GenBank/DDBJ whole genome shotgun (WGS) entry which is preliminary data.</text>
</comment>
<accession>A0A8S3RIK1</accession>
<organism evidence="3 4">
    <name type="scientific">Mytilus edulis</name>
    <name type="common">Blue mussel</name>
    <dbReference type="NCBI Taxonomy" id="6550"/>
    <lineage>
        <taxon>Eukaryota</taxon>
        <taxon>Metazoa</taxon>
        <taxon>Spiralia</taxon>
        <taxon>Lophotrochozoa</taxon>
        <taxon>Mollusca</taxon>
        <taxon>Bivalvia</taxon>
        <taxon>Autobranchia</taxon>
        <taxon>Pteriomorphia</taxon>
        <taxon>Mytilida</taxon>
        <taxon>Mytiloidea</taxon>
        <taxon>Mytilidae</taxon>
        <taxon>Mytilinae</taxon>
        <taxon>Mytilus</taxon>
    </lineage>
</organism>
<proteinExistence type="predicted"/>
<dbReference type="InterPro" id="IPR052825">
    <property type="entry name" value="CCD-Prefoldin_beta-like"/>
</dbReference>
<dbReference type="PANTHER" id="PTHR34479:SF1">
    <property type="entry name" value="COILED-COIL DOMAIN-CONTAINING PROTEIN 30"/>
    <property type="match status" value="1"/>
</dbReference>
<evidence type="ECO:0000256" key="1">
    <source>
        <dbReference type="SAM" id="Coils"/>
    </source>
</evidence>
<sequence>MDWKEKMDKNYQQLLHDKRELMSQITDHEEEIREKRRMVSTLQVRTKFLEEENSRLQDRIDQILQQKNALDKLLKAYKVGKDREISRAITPETHSHSHTHSIAGGTSGIGSNADTSWANDPDHYVENLVPFRNQSIDNYLNRTYPSSHMIDLYRGETGSEESFGQDYST</sequence>
<evidence type="ECO:0000313" key="3">
    <source>
        <dbReference type="EMBL" id="CAG2204941.1"/>
    </source>
</evidence>
<gene>
    <name evidence="3" type="ORF">MEDL_19372</name>
</gene>
<evidence type="ECO:0000313" key="4">
    <source>
        <dbReference type="Proteomes" id="UP000683360"/>
    </source>
</evidence>
<dbReference type="Proteomes" id="UP000683360">
    <property type="component" value="Unassembled WGS sequence"/>
</dbReference>
<dbReference type="OrthoDB" id="10007527at2759"/>
<evidence type="ECO:0000256" key="2">
    <source>
        <dbReference type="SAM" id="MobiDB-lite"/>
    </source>
</evidence>
<dbReference type="AlphaFoldDB" id="A0A8S3RIK1"/>
<protein>
    <submittedName>
        <fullName evidence="3">Uncharacterized protein</fullName>
    </submittedName>
</protein>
<keyword evidence="4" id="KW-1185">Reference proteome</keyword>
<name>A0A8S3RIK1_MYTED</name>
<feature type="region of interest" description="Disordered" evidence="2">
    <location>
        <begin position="92"/>
        <end position="115"/>
    </location>
</feature>
<feature type="coiled-coil region" evidence="1">
    <location>
        <begin position="4"/>
        <end position="73"/>
    </location>
</feature>
<dbReference type="EMBL" id="CAJPWZ010000993">
    <property type="protein sequence ID" value="CAG2204941.1"/>
    <property type="molecule type" value="Genomic_DNA"/>
</dbReference>
<dbReference type="Pfam" id="PF15742">
    <property type="entry name" value="DUF4686"/>
    <property type="match status" value="1"/>
</dbReference>
<reference evidence="3" key="1">
    <citation type="submission" date="2021-03" db="EMBL/GenBank/DDBJ databases">
        <authorList>
            <person name="Bekaert M."/>
        </authorList>
    </citation>
    <scope>NUCLEOTIDE SEQUENCE</scope>
</reference>